<gene>
    <name evidence="2" type="ORF">BN946_scf184828.g4</name>
</gene>
<sequence>MRIAIRASERPELGSLQSLIYAETHGSATLLFNTMLDASRRGGRALQIQQDTVTLPSGTSLEYILLQPTQHSSDSAEPAYHTTEKRTKLAVCLHPWSWLGGRMNDPVLKILTEPLLERGYEVLRYNSRGVGKSKGWPSLTGSQEAEDLKELVQWAKSDVDTAHILLSYPLGPRQWLTAFHSHRYETALHDLVSDPRAKLLVIYGDQDDFTSVHNYDSWVNALHNHRAEKEGTGSPPGSLEVVKIEGASHFWRESQPLNRLVEVVKSFVP</sequence>
<evidence type="ECO:0000259" key="1">
    <source>
        <dbReference type="Pfam" id="PF02129"/>
    </source>
</evidence>
<dbReference type="AlphaFoldDB" id="A0A060SR09"/>
<dbReference type="OrthoDB" id="10260961at2759"/>
<organism evidence="2 3">
    <name type="scientific">Pycnoporus cinnabarinus</name>
    <name type="common">Cinnabar-red polypore</name>
    <name type="synonym">Trametes cinnabarina</name>
    <dbReference type="NCBI Taxonomy" id="5643"/>
    <lineage>
        <taxon>Eukaryota</taxon>
        <taxon>Fungi</taxon>
        <taxon>Dikarya</taxon>
        <taxon>Basidiomycota</taxon>
        <taxon>Agaricomycotina</taxon>
        <taxon>Agaricomycetes</taxon>
        <taxon>Polyporales</taxon>
        <taxon>Polyporaceae</taxon>
        <taxon>Trametes</taxon>
    </lineage>
</organism>
<comment type="caution">
    <text evidence="2">The sequence shown here is derived from an EMBL/GenBank/DDBJ whole genome shotgun (WGS) entry which is preliminary data.</text>
</comment>
<dbReference type="Gene3D" id="3.40.50.1820">
    <property type="entry name" value="alpha/beta hydrolase"/>
    <property type="match status" value="1"/>
</dbReference>
<dbReference type="InterPro" id="IPR029058">
    <property type="entry name" value="AB_hydrolase_fold"/>
</dbReference>
<dbReference type="HOGENOM" id="CLU_035149_1_0_1"/>
<dbReference type="STRING" id="5643.A0A060SR09"/>
<dbReference type="GO" id="GO:0016787">
    <property type="term" value="F:hydrolase activity"/>
    <property type="evidence" value="ECO:0007669"/>
    <property type="project" value="InterPro"/>
</dbReference>
<name>A0A060SR09_PYCCI</name>
<feature type="domain" description="Xaa-Pro dipeptidyl-peptidase-like" evidence="1">
    <location>
        <begin position="88"/>
        <end position="157"/>
    </location>
</feature>
<evidence type="ECO:0000313" key="2">
    <source>
        <dbReference type="EMBL" id="CDO74664.1"/>
    </source>
</evidence>
<proteinExistence type="predicted"/>
<accession>A0A060SR09</accession>
<dbReference type="SUPFAM" id="SSF53474">
    <property type="entry name" value="alpha/beta-Hydrolases"/>
    <property type="match status" value="1"/>
</dbReference>
<evidence type="ECO:0000313" key="3">
    <source>
        <dbReference type="Proteomes" id="UP000029665"/>
    </source>
</evidence>
<reference evidence="2" key="1">
    <citation type="submission" date="2014-01" db="EMBL/GenBank/DDBJ databases">
        <title>The genome of the white-rot fungus Pycnoporus cinnabarinus: a basidiomycete model with a versatile arsenal for lignocellulosic biomass breakdown.</title>
        <authorList>
            <person name="Levasseur A."/>
            <person name="Lomascolo A."/>
            <person name="Ruiz-Duenas F.J."/>
            <person name="Uzan E."/>
            <person name="Piumi F."/>
            <person name="Kues U."/>
            <person name="Ram A.F.J."/>
            <person name="Murat C."/>
            <person name="Haon M."/>
            <person name="Benoit I."/>
            <person name="Arfi Y."/>
            <person name="Chevret D."/>
            <person name="Drula E."/>
            <person name="Kwon M.J."/>
            <person name="Gouret P."/>
            <person name="Lesage-Meessen L."/>
            <person name="Lombard V."/>
            <person name="Mariette J."/>
            <person name="Noirot C."/>
            <person name="Park J."/>
            <person name="Patyshakuliyeva A."/>
            <person name="Wieneger R.A.B."/>
            <person name="Wosten H.A.B."/>
            <person name="Martin F."/>
            <person name="Coutinho P.M."/>
            <person name="de Vries R."/>
            <person name="Martinez A.T."/>
            <person name="Klopp C."/>
            <person name="Pontarotti P."/>
            <person name="Henrissat B."/>
            <person name="Record E."/>
        </authorList>
    </citation>
    <scope>NUCLEOTIDE SEQUENCE [LARGE SCALE GENOMIC DNA]</scope>
    <source>
        <strain evidence="2">BRFM137</strain>
    </source>
</reference>
<dbReference type="Pfam" id="PF02129">
    <property type="entry name" value="Peptidase_S15"/>
    <property type="match status" value="1"/>
</dbReference>
<dbReference type="InterPro" id="IPR000383">
    <property type="entry name" value="Xaa-Pro-like_dom"/>
</dbReference>
<protein>
    <recommendedName>
        <fullName evidence="1">Xaa-Pro dipeptidyl-peptidase-like domain-containing protein</fullName>
    </recommendedName>
</protein>
<dbReference type="EMBL" id="CCBP010000200">
    <property type="protein sequence ID" value="CDO74664.1"/>
    <property type="molecule type" value="Genomic_DNA"/>
</dbReference>
<keyword evidence="3" id="KW-1185">Reference proteome</keyword>
<dbReference type="PANTHER" id="PTHR42103">
    <property type="entry name" value="ALPHA/BETA-HYDROLASES SUPERFAMILY PROTEIN"/>
    <property type="match status" value="1"/>
</dbReference>
<dbReference type="OMA" id="RWAVENT"/>
<dbReference type="Proteomes" id="UP000029665">
    <property type="component" value="Unassembled WGS sequence"/>
</dbReference>
<dbReference type="PANTHER" id="PTHR42103:SF2">
    <property type="entry name" value="AB HYDROLASE-1 DOMAIN-CONTAINING PROTEIN"/>
    <property type="match status" value="1"/>
</dbReference>